<dbReference type="STRING" id="520764.AN618_18890"/>
<protein>
    <submittedName>
        <fullName evidence="3">Uncharacterized protein</fullName>
    </submittedName>
</protein>
<feature type="coiled-coil region" evidence="1">
    <location>
        <begin position="36"/>
        <end position="99"/>
    </location>
</feature>
<accession>A0A140L4P1</accession>
<keyword evidence="2" id="KW-0812">Transmembrane</keyword>
<keyword evidence="2" id="KW-0472">Membrane</keyword>
<dbReference type="OrthoDB" id="1729316at2"/>
<proteinExistence type="predicted"/>
<evidence type="ECO:0000256" key="2">
    <source>
        <dbReference type="SAM" id="Phobius"/>
    </source>
</evidence>
<sequence>MEEAIKAEKETSASNDESKISEMGYFYLTQQFNSLMQAQSDMRRELKADISGLRSEINSLRTEAKTEINGLRTEIYNVRQELKGDIQAVSGNLQSLSKEINNLRLWVASSVMGILAIIATILGYFIVKG</sequence>
<keyword evidence="2" id="KW-1133">Transmembrane helix</keyword>
<evidence type="ECO:0000256" key="1">
    <source>
        <dbReference type="SAM" id="Coils"/>
    </source>
</evidence>
<dbReference type="InParanoid" id="A0A140L4P1"/>
<keyword evidence="4" id="KW-1185">Reference proteome</keyword>
<dbReference type="Gene3D" id="1.20.58.130">
    <property type="match status" value="1"/>
</dbReference>
<reference evidence="3 4" key="1">
    <citation type="submission" date="2015-12" db="EMBL/GenBank/DDBJ databases">
        <title>Draft genome sequnece of Fervidicola ferrireducens strain Y170.</title>
        <authorList>
            <person name="Patel B.K."/>
        </authorList>
    </citation>
    <scope>NUCLEOTIDE SEQUENCE [LARGE SCALE GENOMIC DNA]</scope>
    <source>
        <strain evidence="3 4">Y170</strain>
    </source>
</reference>
<feature type="transmembrane region" description="Helical" evidence="2">
    <location>
        <begin position="105"/>
        <end position="127"/>
    </location>
</feature>
<name>A0A140L4P1_9FIRM</name>
<dbReference type="Proteomes" id="UP000070427">
    <property type="component" value="Unassembled WGS sequence"/>
</dbReference>
<dbReference type="AlphaFoldDB" id="A0A140L4P1"/>
<comment type="caution">
    <text evidence="3">The sequence shown here is derived from an EMBL/GenBank/DDBJ whole genome shotgun (WGS) entry which is preliminary data.</text>
</comment>
<evidence type="ECO:0000313" key="4">
    <source>
        <dbReference type="Proteomes" id="UP000070427"/>
    </source>
</evidence>
<dbReference type="SUPFAM" id="SSF58100">
    <property type="entry name" value="Bacterial hemolysins"/>
    <property type="match status" value="1"/>
</dbReference>
<dbReference type="EMBL" id="LOED01000026">
    <property type="protein sequence ID" value="KXG75516.1"/>
    <property type="molecule type" value="Genomic_DNA"/>
</dbReference>
<organism evidence="3 4">
    <name type="scientific">Fervidicola ferrireducens</name>
    <dbReference type="NCBI Taxonomy" id="520764"/>
    <lineage>
        <taxon>Bacteria</taxon>
        <taxon>Bacillati</taxon>
        <taxon>Bacillota</taxon>
        <taxon>Clostridia</taxon>
        <taxon>Thermosediminibacterales</taxon>
        <taxon>Thermosediminibacteraceae</taxon>
        <taxon>Fervidicola</taxon>
    </lineage>
</organism>
<dbReference type="RefSeq" id="WP_066354286.1">
    <property type="nucleotide sequence ID" value="NZ_LOED01000026.1"/>
</dbReference>
<keyword evidence="1" id="KW-0175">Coiled coil</keyword>
<gene>
    <name evidence="3" type="ORF">AN618_18890</name>
</gene>
<evidence type="ECO:0000313" key="3">
    <source>
        <dbReference type="EMBL" id="KXG75516.1"/>
    </source>
</evidence>